<name>A0AAJ4NI30_PRORE</name>
<keyword evidence="1" id="KW-0472">Membrane</keyword>
<accession>A0AAJ4NI30</accession>
<protein>
    <submittedName>
        <fullName evidence="2">Uncharacterized protein</fullName>
    </submittedName>
</protein>
<sequence length="523" mass="61852">MIKESLKIHGKKQFEIKQKVLLPRKSKEIRYQVESFFFLPSSLQVNPDLYTPSSLQRSLKNYIRLSPPTVKLSALPEENGELDDLKRWLEQCDPLTPPSLDEYENKLKRYALTFKRTVRINVKMISQNAQRQTDEYLTEFMANMAKCLGVYRALAPLAGKIEESIRSNAFSYCDEFMTYYTMNYLRDLLAEKQIPLREEIRHFWYQEMRYLKKQYPDCFPSDETDAELVTYRRNLLKKYINRYLYLEIRHKRGLPLLLHSIYGIAAAISMIFATLIAFLWQGKYGALSANLFLAMVIGYIFKDRLKEIGREQLYRVFQKWIPDRQLRIYREGVKAPVGLCKESFRFISENMLSPDIREMRQKSHWVNLVNVQRMEDILYYRKDVLLHNRHSVFEKNQSSIADITRFNISDFLKYIDISYEELTVNDDEPAIIGEKVYHIYLCRRVTINKKTYNELARLVVNADGIKRLEVLQPLDLLTTDEDIEISPQWIHSATNGLLFGNIPIHLGCSQHRYSSNYDNHLIF</sequence>
<keyword evidence="1" id="KW-1133">Transmembrane helix</keyword>
<reference evidence="2" key="1">
    <citation type="submission" date="2021-06" db="EMBL/GenBank/DDBJ databases">
        <title>Emergence of genetically related NDM-1-producing Providencia rettgeri strains in Argentina.</title>
        <authorList>
            <person name="Pasteran F."/>
            <person name="Meo A."/>
            <person name="Gomez S."/>
            <person name="Derdoy L."/>
            <person name="Albronoz E."/>
            <person name="Faccone D."/>
            <person name="Guerriero L."/>
            <person name="Archuby D."/>
            <person name="Tarzia A."/>
            <person name="Lopez M."/>
            <person name="Corso A."/>
        </authorList>
    </citation>
    <scope>NUCLEOTIDE SEQUENCE</scope>
    <source>
        <strain evidence="2">PreM15628</strain>
    </source>
</reference>
<organism evidence="2 3">
    <name type="scientific">Providencia rettgeri</name>
    <dbReference type="NCBI Taxonomy" id="587"/>
    <lineage>
        <taxon>Bacteria</taxon>
        <taxon>Pseudomonadati</taxon>
        <taxon>Pseudomonadota</taxon>
        <taxon>Gammaproteobacteria</taxon>
        <taxon>Enterobacterales</taxon>
        <taxon>Morganellaceae</taxon>
        <taxon>Providencia</taxon>
    </lineage>
</organism>
<dbReference type="EMBL" id="CP076405">
    <property type="protein sequence ID" value="QWQ20280.2"/>
    <property type="molecule type" value="Genomic_DNA"/>
</dbReference>
<gene>
    <name evidence="2" type="ORF">KOF27_17030</name>
</gene>
<feature type="transmembrane region" description="Helical" evidence="1">
    <location>
        <begin position="256"/>
        <end position="278"/>
    </location>
</feature>
<proteinExistence type="predicted"/>
<evidence type="ECO:0000313" key="3">
    <source>
        <dbReference type="Proteomes" id="UP000682358"/>
    </source>
</evidence>
<evidence type="ECO:0000313" key="2">
    <source>
        <dbReference type="EMBL" id="QWQ20280.2"/>
    </source>
</evidence>
<dbReference type="Proteomes" id="UP000682358">
    <property type="component" value="Chromosome"/>
</dbReference>
<evidence type="ECO:0000256" key="1">
    <source>
        <dbReference type="SAM" id="Phobius"/>
    </source>
</evidence>
<keyword evidence="1" id="KW-0812">Transmembrane</keyword>
<feature type="transmembrane region" description="Helical" evidence="1">
    <location>
        <begin position="284"/>
        <end position="301"/>
    </location>
</feature>
<dbReference type="AlphaFoldDB" id="A0AAJ4NI30"/>